<accession>A0A2S9PVR8</accession>
<sequence length="582" mass="61789">MWQAAQDAEDITDMARHVYALMLAERDVVAVTGSRWEGRSLRYVRRLTAGDGSAATTTPPAGSVRTVPARLPAQDGAEAGDRAPVRLFAYDLAADDAAFAPEAALLAEAGARWALEARFALGGDDWAAFSLGVSRRQDAGSALPGRLLQLGEVLVAGNRRVLEHRAAERRRVEEAFLAEASLQMDASLDERETLERIARLAVPAVAEACVVHLCRPGGRLSPVASVHVAAAVQPWLRGVAADDPWLGEALRAAARRPEGTLITGEALGASAFGPRSEGPGREVRAVTISPLRARGKLLGTLTFVYHRPERDIVDLRVQDDLARRAALAIDTTSAYEQRRRNAEQLQRHLLPGKLPDWPGAELTAAYEVADDSLEVGGDFYDAVVRRDGGLALFVGDVCGRGAEAAALAGLARHTLRVLLEDKVPPGEALRRLNSVLTGQQTARFVTAFVAVLTPDGDGHTVEAASAGHPRPLLRRADGRVEEVRASGLLLGIVPETLYEPRTAVLEPGDALVMFTDGLSEARSADGTMFESLLPEAVRECCAGDGDAAAGLIARAAAFRALGDDDTAVLVARVAGGIVEETQ</sequence>
<proteinExistence type="predicted"/>
<gene>
    <name evidence="3" type="ORF">C6N75_14835</name>
</gene>
<evidence type="ECO:0000259" key="2">
    <source>
        <dbReference type="PROSITE" id="PS51746"/>
    </source>
</evidence>
<keyword evidence="4" id="KW-1185">Reference proteome</keyword>
<dbReference type="OrthoDB" id="9807247at2"/>
<dbReference type="Proteomes" id="UP000239322">
    <property type="component" value="Unassembled WGS sequence"/>
</dbReference>
<dbReference type="GO" id="GO:0016791">
    <property type="term" value="F:phosphatase activity"/>
    <property type="evidence" value="ECO:0007669"/>
    <property type="project" value="TreeGrafter"/>
</dbReference>
<dbReference type="InterPro" id="IPR036457">
    <property type="entry name" value="PPM-type-like_dom_sf"/>
</dbReference>
<evidence type="ECO:0000256" key="1">
    <source>
        <dbReference type="ARBA" id="ARBA00022801"/>
    </source>
</evidence>
<dbReference type="InterPro" id="IPR052016">
    <property type="entry name" value="Bact_Sigma-Reg"/>
</dbReference>
<dbReference type="SUPFAM" id="SSF81606">
    <property type="entry name" value="PP2C-like"/>
    <property type="match status" value="1"/>
</dbReference>
<evidence type="ECO:0000313" key="3">
    <source>
        <dbReference type="EMBL" id="PRH78453.1"/>
    </source>
</evidence>
<dbReference type="PANTHER" id="PTHR43156">
    <property type="entry name" value="STAGE II SPORULATION PROTEIN E-RELATED"/>
    <property type="match status" value="1"/>
</dbReference>
<dbReference type="PROSITE" id="PS51746">
    <property type="entry name" value="PPM_2"/>
    <property type="match status" value="1"/>
</dbReference>
<dbReference type="Gene3D" id="3.60.40.10">
    <property type="entry name" value="PPM-type phosphatase domain"/>
    <property type="match status" value="1"/>
</dbReference>
<protein>
    <recommendedName>
        <fullName evidence="2">PPM-type phosphatase domain-containing protein</fullName>
    </recommendedName>
</protein>
<reference evidence="3 4" key="1">
    <citation type="submission" date="2018-03" db="EMBL/GenBank/DDBJ databases">
        <title>Novel Streptomyces sp. from soil.</title>
        <authorList>
            <person name="Tan G.Y.A."/>
            <person name="Lee Z.Y."/>
        </authorList>
    </citation>
    <scope>NUCLEOTIDE SEQUENCE [LARGE SCALE GENOMIC DNA]</scope>
    <source>
        <strain evidence="3 4">ST5x</strain>
    </source>
</reference>
<organism evidence="3 4">
    <name type="scientific">Streptomyces solincola</name>
    <dbReference type="NCBI Taxonomy" id="2100817"/>
    <lineage>
        <taxon>Bacteria</taxon>
        <taxon>Bacillati</taxon>
        <taxon>Actinomycetota</taxon>
        <taxon>Actinomycetes</taxon>
        <taxon>Kitasatosporales</taxon>
        <taxon>Streptomycetaceae</taxon>
        <taxon>Streptomyces</taxon>
    </lineage>
</organism>
<evidence type="ECO:0000313" key="4">
    <source>
        <dbReference type="Proteomes" id="UP000239322"/>
    </source>
</evidence>
<dbReference type="Pfam" id="PF07228">
    <property type="entry name" value="SpoIIE"/>
    <property type="match status" value="1"/>
</dbReference>
<dbReference type="EMBL" id="PVLV01000205">
    <property type="protein sequence ID" value="PRH78453.1"/>
    <property type="molecule type" value="Genomic_DNA"/>
</dbReference>
<dbReference type="PANTHER" id="PTHR43156:SF2">
    <property type="entry name" value="STAGE II SPORULATION PROTEIN E"/>
    <property type="match status" value="1"/>
</dbReference>
<dbReference type="SMART" id="SM00331">
    <property type="entry name" value="PP2C_SIG"/>
    <property type="match status" value="1"/>
</dbReference>
<dbReference type="AlphaFoldDB" id="A0A2S9PVR8"/>
<name>A0A2S9PVR8_9ACTN</name>
<keyword evidence="1" id="KW-0378">Hydrolase</keyword>
<dbReference type="InterPro" id="IPR001932">
    <property type="entry name" value="PPM-type_phosphatase-like_dom"/>
</dbReference>
<dbReference type="SUPFAM" id="SSF55781">
    <property type="entry name" value="GAF domain-like"/>
    <property type="match status" value="1"/>
</dbReference>
<dbReference type="Gene3D" id="3.30.450.40">
    <property type="match status" value="1"/>
</dbReference>
<dbReference type="InterPro" id="IPR029016">
    <property type="entry name" value="GAF-like_dom_sf"/>
</dbReference>
<feature type="domain" description="PPM-type phosphatase" evidence="2">
    <location>
        <begin position="362"/>
        <end position="573"/>
    </location>
</feature>
<comment type="caution">
    <text evidence="3">The sequence shown here is derived from an EMBL/GenBank/DDBJ whole genome shotgun (WGS) entry which is preliminary data.</text>
</comment>